<reference evidence="2" key="1">
    <citation type="journal article" date="2024" name="Front. Bioeng. Biotechnol.">
        <title>Genome-scale model development and genomic sequencing of the oleaginous clade Lipomyces.</title>
        <authorList>
            <person name="Czajka J.J."/>
            <person name="Han Y."/>
            <person name="Kim J."/>
            <person name="Mondo S.J."/>
            <person name="Hofstad B.A."/>
            <person name="Robles A."/>
            <person name="Haridas S."/>
            <person name="Riley R."/>
            <person name="LaButti K."/>
            <person name="Pangilinan J."/>
            <person name="Andreopoulos W."/>
            <person name="Lipzen A."/>
            <person name="Yan J."/>
            <person name="Wang M."/>
            <person name="Ng V."/>
            <person name="Grigoriev I.V."/>
            <person name="Spatafora J.W."/>
            <person name="Magnuson J.K."/>
            <person name="Baker S.E."/>
            <person name="Pomraning K.R."/>
        </authorList>
    </citation>
    <scope>NUCLEOTIDE SEQUENCE [LARGE SCALE GENOMIC DNA]</scope>
    <source>
        <strain evidence="2">CBS 10300</strain>
    </source>
</reference>
<sequence>MAAGRNCFILSFPYVFTIAALVLAIFVIIGNLEDHGILSRLYFMRLNTQDLSITVESTTIAATVVDPSFPDFYQVGLWNYCQGTISGDVYTVTNCTTPHGLFYFNPISIIEERLGISDIQNVPSEVNDALNAVRVVSYVMIILYCVSAIFIAMEFIAGFFSFHSRGGSLCTLIISLLALACLVVSTALATALYYVEARAFNDANSTLGTTASTNTTTFGIAWGAAAAAVLATIFWFFSICCGSTRSSRKNEVIYHPVDNPGMHQI</sequence>
<organism evidence="1 2">
    <name type="scientific">Lipomyces orientalis</name>
    <dbReference type="NCBI Taxonomy" id="1233043"/>
    <lineage>
        <taxon>Eukaryota</taxon>
        <taxon>Fungi</taxon>
        <taxon>Dikarya</taxon>
        <taxon>Ascomycota</taxon>
        <taxon>Saccharomycotina</taxon>
        <taxon>Lipomycetes</taxon>
        <taxon>Lipomycetales</taxon>
        <taxon>Lipomycetaceae</taxon>
        <taxon>Lipomyces</taxon>
    </lineage>
</organism>
<evidence type="ECO:0000313" key="1">
    <source>
        <dbReference type="EMBL" id="KAK9325439.1"/>
    </source>
</evidence>
<comment type="caution">
    <text evidence="1">The sequence shown here is derived from an EMBL/GenBank/DDBJ whole genome shotgun (WGS) entry which is preliminary data.</text>
</comment>
<dbReference type="EMBL" id="MU970040">
    <property type="protein sequence ID" value="KAK9325439.1"/>
    <property type="molecule type" value="Genomic_DNA"/>
</dbReference>
<gene>
    <name evidence="1" type="ORF">V1517DRAFT_314127</name>
</gene>
<accession>A0ACC3TW86</accession>
<protein>
    <submittedName>
        <fullName evidence="1">Actin cortical patch SUR7/pH-response regulator pali</fullName>
    </submittedName>
</protein>
<proteinExistence type="predicted"/>
<evidence type="ECO:0000313" key="2">
    <source>
        <dbReference type="Proteomes" id="UP001489719"/>
    </source>
</evidence>
<dbReference type="Proteomes" id="UP001489719">
    <property type="component" value="Unassembled WGS sequence"/>
</dbReference>
<keyword evidence="2" id="KW-1185">Reference proteome</keyword>
<name>A0ACC3TW86_9ASCO</name>